<keyword evidence="2" id="KW-1003">Cell membrane</keyword>
<dbReference type="GO" id="GO:0004984">
    <property type="term" value="F:olfactory receptor activity"/>
    <property type="evidence" value="ECO:0007669"/>
    <property type="project" value="InterPro"/>
</dbReference>
<name>A0A182R0K5_9DIPT</name>
<keyword evidence="9" id="KW-0807">Transducer</keyword>
<evidence type="ECO:0000313" key="12">
    <source>
        <dbReference type="Proteomes" id="UP000075886"/>
    </source>
</evidence>
<keyword evidence="4 10" id="KW-0812">Transmembrane</keyword>
<evidence type="ECO:0000256" key="7">
    <source>
        <dbReference type="ARBA" id="ARBA00023136"/>
    </source>
</evidence>
<evidence type="ECO:0000256" key="9">
    <source>
        <dbReference type="ARBA" id="ARBA00023224"/>
    </source>
</evidence>
<dbReference type="EMBL" id="AXCN02000679">
    <property type="status" value="NOT_ANNOTATED_CDS"/>
    <property type="molecule type" value="Genomic_DNA"/>
</dbReference>
<evidence type="ECO:0000313" key="11">
    <source>
        <dbReference type="EnsemblMetazoa" id="AFAF020604-PA"/>
    </source>
</evidence>
<dbReference type="GO" id="GO:0005549">
    <property type="term" value="F:odorant binding"/>
    <property type="evidence" value="ECO:0007669"/>
    <property type="project" value="InterPro"/>
</dbReference>
<feature type="transmembrane region" description="Helical" evidence="10">
    <location>
        <begin position="269"/>
        <end position="290"/>
    </location>
</feature>
<keyword evidence="5" id="KW-0552">Olfaction</keyword>
<dbReference type="Proteomes" id="UP000075886">
    <property type="component" value="Unassembled WGS sequence"/>
</dbReference>
<keyword evidence="6 10" id="KW-1133">Transmembrane helix</keyword>
<accession>A0A182R0K5</accession>
<feature type="transmembrane region" description="Helical" evidence="10">
    <location>
        <begin position="296"/>
        <end position="319"/>
    </location>
</feature>
<reference evidence="12" key="1">
    <citation type="submission" date="2014-01" db="EMBL/GenBank/DDBJ databases">
        <title>The Genome Sequence of Anopheles farauti FAR1 (V2).</title>
        <authorList>
            <consortium name="The Broad Institute Genomics Platform"/>
            <person name="Neafsey D.E."/>
            <person name="Besansky N."/>
            <person name="Howell P."/>
            <person name="Walton C."/>
            <person name="Young S.K."/>
            <person name="Zeng Q."/>
            <person name="Gargeya S."/>
            <person name="Fitzgerald M."/>
            <person name="Haas B."/>
            <person name="Abouelleil A."/>
            <person name="Allen A.W."/>
            <person name="Alvarado L."/>
            <person name="Arachchi H.M."/>
            <person name="Berlin A.M."/>
            <person name="Chapman S.B."/>
            <person name="Gainer-Dewar J."/>
            <person name="Goldberg J."/>
            <person name="Griggs A."/>
            <person name="Gujja S."/>
            <person name="Hansen M."/>
            <person name="Howarth C."/>
            <person name="Imamovic A."/>
            <person name="Ireland A."/>
            <person name="Larimer J."/>
            <person name="McCowan C."/>
            <person name="Murphy C."/>
            <person name="Pearson M."/>
            <person name="Poon T.W."/>
            <person name="Priest M."/>
            <person name="Roberts A."/>
            <person name="Saif S."/>
            <person name="Shea T."/>
            <person name="Sisk P."/>
            <person name="Sykes S."/>
            <person name="Wortman J."/>
            <person name="Nusbaum C."/>
            <person name="Birren B."/>
        </authorList>
    </citation>
    <scope>NUCLEOTIDE SEQUENCE [LARGE SCALE GENOMIC DNA]</scope>
    <source>
        <strain evidence="12">FAR1</strain>
    </source>
</reference>
<dbReference type="VEuPathDB" id="VectorBase:AFAF020604"/>
<evidence type="ECO:0000256" key="8">
    <source>
        <dbReference type="ARBA" id="ARBA00023170"/>
    </source>
</evidence>
<organism evidence="11 12">
    <name type="scientific">Anopheles farauti</name>
    <dbReference type="NCBI Taxonomy" id="69004"/>
    <lineage>
        <taxon>Eukaryota</taxon>
        <taxon>Metazoa</taxon>
        <taxon>Ecdysozoa</taxon>
        <taxon>Arthropoda</taxon>
        <taxon>Hexapoda</taxon>
        <taxon>Insecta</taxon>
        <taxon>Pterygota</taxon>
        <taxon>Neoptera</taxon>
        <taxon>Endopterygota</taxon>
        <taxon>Diptera</taxon>
        <taxon>Nematocera</taxon>
        <taxon>Culicoidea</taxon>
        <taxon>Culicidae</taxon>
        <taxon>Anophelinae</taxon>
        <taxon>Anopheles</taxon>
    </lineage>
</organism>
<keyword evidence="7 10" id="KW-0472">Membrane</keyword>
<evidence type="ECO:0000256" key="4">
    <source>
        <dbReference type="ARBA" id="ARBA00022692"/>
    </source>
</evidence>
<sequence length="376" mass="43623">MKSALDYFHASFAQLRLASRAVSAGLWEKNYGLSWGRMSSLTQIVMFILLHAFTGFRYRNNIQLLLQSQSLICTGAALSIKYFTMIRRRDAVRKLTSNIETTLYMRYEETSLEYPVVLKYSRMLYIGGHVMTWGYCCSLAIIAINPAIVYITEGRMVLLFFVEIPHVDWSNNRGYLITMAVQITMYLTGTFGLILVDYLCAFFTSNGALYVDIFRFHLEQLGNLLQDLGYQMATTQNLRDEVNRKWRDCLAEHQHIVEFFEEFSNLWSMINLAQVCCSVFGICINMLLLLLDSRWYAAYAILFALFVDLSVHFLFGAFIEKKIDDLHDSLVQFSWYLFDDQHQKEYKLLLLRSQMPCGMSIAGLTPVNYETYTQVK</sequence>
<evidence type="ECO:0000256" key="3">
    <source>
        <dbReference type="ARBA" id="ARBA00022606"/>
    </source>
</evidence>
<dbReference type="InterPro" id="IPR004117">
    <property type="entry name" value="7tm6_olfct_rcpt"/>
</dbReference>
<dbReference type="PANTHER" id="PTHR21137:SF35">
    <property type="entry name" value="ODORANT RECEPTOR 19A-RELATED"/>
    <property type="match status" value="1"/>
</dbReference>
<dbReference type="STRING" id="69004.A0A182R0K5"/>
<evidence type="ECO:0000256" key="1">
    <source>
        <dbReference type="ARBA" id="ARBA00004651"/>
    </source>
</evidence>
<evidence type="ECO:0000256" key="2">
    <source>
        <dbReference type="ARBA" id="ARBA00022475"/>
    </source>
</evidence>
<protein>
    <recommendedName>
        <fullName evidence="13">Odorant receptor</fullName>
    </recommendedName>
</protein>
<keyword evidence="3" id="KW-0716">Sensory transduction</keyword>
<dbReference type="EnsemblMetazoa" id="AFAF020604-RA">
    <property type="protein sequence ID" value="AFAF020604-PA"/>
    <property type="gene ID" value="AFAF020604"/>
</dbReference>
<comment type="subcellular location">
    <subcellularLocation>
        <location evidence="1">Cell membrane</location>
        <topology evidence="1">Multi-pass membrane protein</topology>
    </subcellularLocation>
</comment>
<proteinExistence type="predicted"/>
<evidence type="ECO:0000256" key="5">
    <source>
        <dbReference type="ARBA" id="ARBA00022725"/>
    </source>
</evidence>
<dbReference type="AlphaFoldDB" id="A0A182R0K5"/>
<reference evidence="11" key="2">
    <citation type="submission" date="2020-05" db="UniProtKB">
        <authorList>
            <consortium name="EnsemblMetazoa"/>
        </authorList>
    </citation>
    <scope>IDENTIFICATION</scope>
    <source>
        <strain evidence="11">FAR1</strain>
    </source>
</reference>
<dbReference type="Pfam" id="PF02949">
    <property type="entry name" value="7tm_6"/>
    <property type="match status" value="1"/>
</dbReference>
<dbReference type="PANTHER" id="PTHR21137">
    <property type="entry name" value="ODORANT RECEPTOR"/>
    <property type="match status" value="1"/>
</dbReference>
<feature type="transmembrane region" description="Helical" evidence="10">
    <location>
        <begin position="38"/>
        <end position="58"/>
    </location>
</feature>
<evidence type="ECO:0000256" key="6">
    <source>
        <dbReference type="ARBA" id="ARBA00022989"/>
    </source>
</evidence>
<feature type="transmembrane region" description="Helical" evidence="10">
    <location>
        <begin position="175"/>
        <end position="196"/>
    </location>
</feature>
<feature type="transmembrane region" description="Helical" evidence="10">
    <location>
        <begin position="130"/>
        <end position="151"/>
    </location>
</feature>
<keyword evidence="12" id="KW-1185">Reference proteome</keyword>
<keyword evidence="8" id="KW-0675">Receptor</keyword>
<dbReference type="GO" id="GO:0007165">
    <property type="term" value="P:signal transduction"/>
    <property type="evidence" value="ECO:0007669"/>
    <property type="project" value="UniProtKB-KW"/>
</dbReference>
<evidence type="ECO:0000256" key="10">
    <source>
        <dbReference type="SAM" id="Phobius"/>
    </source>
</evidence>
<dbReference type="GO" id="GO:0005886">
    <property type="term" value="C:plasma membrane"/>
    <property type="evidence" value="ECO:0007669"/>
    <property type="project" value="UniProtKB-SubCell"/>
</dbReference>
<evidence type="ECO:0008006" key="13">
    <source>
        <dbReference type="Google" id="ProtNLM"/>
    </source>
</evidence>